<dbReference type="AlphaFoldDB" id="A0A5N5W6W0"/>
<dbReference type="SUPFAM" id="SSF48613">
    <property type="entry name" value="Heme oxygenase-like"/>
    <property type="match status" value="1"/>
</dbReference>
<dbReference type="Gene3D" id="1.20.910.10">
    <property type="entry name" value="Heme oxygenase-like"/>
    <property type="match status" value="1"/>
</dbReference>
<proteinExistence type="predicted"/>
<dbReference type="InterPro" id="IPR004305">
    <property type="entry name" value="Thiaminase-2/PQQC"/>
</dbReference>
<dbReference type="OrthoDB" id="3467339at2"/>
<protein>
    <submittedName>
        <fullName evidence="3">Transcriptional regulator</fullName>
    </submittedName>
</protein>
<evidence type="ECO:0000313" key="4">
    <source>
        <dbReference type="Proteomes" id="UP000327000"/>
    </source>
</evidence>
<comment type="pathway">
    <text evidence="1">Cofactor biosynthesis; thiamine diphosphate biosynthesis.</text>
</comment>
<dbReference type="InterPro" id="IPR016084">
    <property type="entry name" value="Haem_Oase-like_multi-hlx"/>
</dbReference>
<dbReference type="Proteomes" id="UP000327000">
    <property type="component" value="Unassembled WGS sequence"/>
</dbReference>
<organism evidence="3 4">
    <name type="scientific">Streptomyces mobaraensis</name>
    <name type="common">Streptoverticillium mobaraense</name>
    <dbReference type="NCBI Taxonomy" id="35621"/>
    <lineage>
        <taxon>Bacteria</taxon>
        <taxon>Bacillati</taxon>
        <taxon>Actinomycetota</taxon>
        <taxon>Actinomycetes</taxon>
        <taxon>Kitasatosporales</taxon>
        <taxon>Streptomycetaceae</taxon>
        <taxon>Streptomyces</taxon>
    </lineage>
</organism>
<gene>
    <name evidence="3" type="ORF">FRZ00_17305</name>
</gene>
<sequence>MARTAQDVLADAVRELAPDTGANRLVPLIADGSAPRSVIAAFALEQHHVIASDRTSYRHLAERSAGRPAVEAFFAPLADGETTALELLGPLAAACGLDERAVRAYEPTPGCQAYPAYTSWLALQAEPVDVAVALTVNFATWSGYCAALGRALRAHYGFDDTACGFFDLFARPAPDAADAALATVAAGLADGLLTEGLAHRYGRLLQSYETMFWNALAET</sequence>
<evidence type="ECO:0000256" key="1">
    <source>
        <dbReference type="ARBA" id="ARBA00004948"/>
    </source>
</evidence>
<comment type="caution">
    <text evidence="3">The sequence shown here is derived from an EMBL/GenBank/DDBJ whole genome shotgun (WGS) entry which is preliminary data.</text>
</comment>
<dbReference type="EMBL" id="VOKX01000032">
    <property type="protein sequence ID" value="KAB7843710.1"/>
    <property type="molecule type" value="Genomic_DNA"/>
</dbReference>
<evidence type="ECO:0000259" key="2">
    <source>
        <dbReference type="Pfam" id="PF03070"/>
    </source>
</evidence>
<name>A0A5N5W6W0_STRMB</name>
<reference evidence="3 4" key="1">
    <citation type="journal article" date="2019" name="Microb. Cell Fact.">
        <title>Exploring novel herbicidin analogues by transcriptional regulator overexpression and MS/MS molecular networking.</title>
        <authorList>
            <person name="Shi Y."/>
            <person name="Gu R."/>
            <person name="Li Y."/>
            <person name="Wang X."/>
            <person name="Ren W."/>
            <person name="Li X."/>
            <person name="Wang L."/>
            <person name="Xie Y."/>
            <person name="Hong B."/>
        </authorList>
    </citation>
    <scope>NUCLEOTIDE SEQUENCE [LARGE SCALE GENOMIC DNA]</scope>
    <source>
        <strain evidence="3 4">US-43</strain>
    </source>
</reference>
<dbReference type="RefSeq" id="WP_152264090.1">
    <property type="nucleotide sequence ID" value="NZ_JBFADJ010000002.1"/>
</dbReference>
<dbReference type="Pfam" id="PF03070">
    <property type="entry name" value="TENA_THI-4"/>
    <property type="match status" value="1"/>
</dbReference>
<feature type="domain" description="Thiaminase-2/PQQC" evidence="2">
    <location>
        <begin position="27"/>
        <end position="215"/>
    </location>
</feature>
<evidence type="ECO:0000313" key="3">
    <source>
        <dbReference type="EMBL" id="KAB7843710.1"/>
    </source>
</evidence>
<accession>A0A5N5W6W0</accession>
<keyword evidence="4" id="KW-1185">Reference proteome</keyword>